<protein>
    <submittedName>
        <fullName evidence="2">Uncharacterized protein</fullName>
    </submittedName>
</protein>
<feature type="compositionally biased region" description="Polar residues" evidence="1">
    <location>
        <begin position="30"/>
        <end position="43"/>
    </location>
</feature>
<sequence>MTATDSPESAGHPGTGTTLTRVPTIRRKSSSNLLTFNKGSGTPASPPPIRDTAPAVPESWDAQSMLSDASGGTGAAATIASSTSPINTGGSTPTTTAPGPGTSVEALQHIIQRRLQVLTMLKSSHEGNDFWFNTILLTREDLAKPLNNVKMRNRTYRFTLLCMSLSALFEVQNTQITNPPTASDFLRSLLGTLTEFDQFIGSGAEKAGLGMMMGLVDTEARGKMRNLFRANKAARRPGANGSSELTANDSSSDHSYLLFPSLPFLLDYFQVLPTFCDILIALYHRLAHLLGTNPSTTASAPFAFLPHPSPPPDASVGSVYSNAPGICGTIGGLPGSDLWSLLNAGLGRDPGLAGAGLGQMVGSTGNQGDIIQWTPPLLEMVMKIDVKVKKILSILLKELDAIARDSIRDELSSLDPLALLRNMTSPTSGETNFGFELISAHLKNNPPQVRLPVRIVVAGGAVSTLLFRNRKATKDVDFWAPDRETNIVVSEAGREVARRLDYDPFWLNNNMSVFIDTQHTHVGFYERALSQNVTLYESAQIMVYAADWRYQLVQKIVRIETMPKGPVRGAQLSDVVYLAKAIMDREGRSEMWRNHVRGWYKYTKDIKDETFEEVNHAYHVLFGAIVFV</sequence>
<gene>
    <name evidence="2" type="ORF">RDB_LOCUS57943</name>
</gene>
<dbReference type="PANTHER" id="PTHR37332:SF1">
    <property type="entry name" value="ELMO DOMAIN-CONTAINING PROTEIN"/>
    <property type="match status" value="1"/>
</dbReference>
<dbReference type="PANTHER" id="PTHR37332">
    <property type="entry name" value="EXPRESSED PROTEIN"/>
    <property type="match status" value="1"/>
</dbReference>
<feature type="compositionally biased region" description="Low complexity" evidence="1">
    <location>
        <begin position="67"/>
        <end position="102"/>
    </location>
</feature>
<comment type="caution">
    <text evidence="2">The sequence shown here is derived from an EMBL/GenBank/DDBJ whole genome shotgun (WGS) entry which is preliminary data.</text>
</comment>
<name>A0A8H2XIL7_9AGAM</name>
<dbReference type="Proteomes" id="UP000663841">
    <property type="component" value="Unassembled WGS sequence"/>
</dbReference>
<dbReference type="EMBL" id="CAJMWW010000081">
    <property type="protein sequence ID" value="CAE6427485.1"/>
    <property type="molecule type" value="Genomic_DNA"/>
</dbReference>
<accession>A0A8H2XIL7</accession>
<evidence type="ECO:0000313" key="2">
    <source>
        <dbReference type="EMBL" id="CAE6427485.1"/>
    </source>
</evidence>
<evidence type="ECO:0000256" key="1">
    <source>
        <dbReference type="SAM" id="MobiDB-lite"/>
    </source>
</evidence>
<proteinExistence type="predicted"/>
<feature type="region of interest" description="Disordered" evidence="1">
    <location>
        <begin position="1"/>
        <end position="102"/>
    </location>
</feature>
<dbReference type="AlphaFoldDB" id="A0A8H2XIL7"/>
<organism evidence="2 3">
    <name type="scientific">Rhizoctonia solani</name>
    <dbReference type="NCBI Taxonomy" id="456999"/>
    <lineage>
        <taxon>Eukaryota</taxon>
        <taxon>Fungi</taxon>
        <taxon>Dikarya</taxon>
        <taxon>Basidiomycota</taxon>
        <taxon>Agaricomycotina</taxon>
        <taxon>Agaricomycetes</taxon>
        <taxon>Cantharellales</taxon>
        <taxon>Ceratobasidiaceae</taxon>
        <taxon>Rhizoctonia</taxon>
    </lineage>
</organism>
<evidence type="ECO:0000313" key="3">
    <source>
        <dbReference type="Proteomes" id="UP000663841"/>
    </source>
</evidence>
<reference evidence="2" key="1">
    <citation type="submission" date="2021-01" db="EMBL/GenBank/DDBJ databases">
        <authorList>
            <person name="Kaushik A."/>
        </authorList>
    </citation>
    <scope>NUCLEOTIDE SEQUENCE</scope>
    <source>
        <strain evidence="2">AG3-T5</strain>
    </source>
</reference>